<accession>A0A0D3HAS7</accession>
<dbReference type="HOGENOM" id="CLU_1780253_0_0_1"/>
<evidence type="ECO:0000313" key="2">
    <source>
        <dbReference type="Proteomes" id="UP000026960"/>
    </source>
</evidence>
<reference evidence="1" key="2">
    <citation type="submission" date="2015-03" db="UniProtKB">
        <authorList>
            <consortium name="EnsemblPlants"/>
        </authorList>
    </citation>
    <scope>IDENTIFICATION</scope>
</reference>
<dbReference type="EnsemblPlants" id="OBART10G01220.3">
    <property type="protein sequence ID" value="OBART10G01220.3"/>
    <property type="gene ID" value="OBART10G01220"/>
</dbReference>
<dbReference type="Gramene" id="OBART10G01220.3">
    <property type="protein sequence ID" value="OBART10G01220.3"/>
    <property type="gene ID" value="OBART10G01220"/>
</dbReference>
<evidence type="ECO:0000313" key="1">
    <source>
        <dbReference type="EnsemblPlants" id="OBART10G01220.3"/>
    </source>
</evidence>
<protein>
    <submittedName>
        <fullName evidence="1">Uncharacterized protein</fullName>
    </submittedName>
</protein>
<dbReference type="AlphaFoldDB" id="A0A0D3HAS7"/>
<proteinExistence type="predicted"/>
<reference evidence="1" key="1">
    <citation type="journal article" date="2009" name="Rice">
        <title>De Novo Next Generation Sequencing of Plant Genomes.</title>
        <authorList>
            <person name="Rounsley S."/>
            <person name="Marri P.R."/>
            <person name="Yu Y."/>
            <person name="He R."/>
            <person name="Sisneros N."/>
            <person name="Goicoechea J.L."/>
            <person name="Lee S.J."/>
            <person name="Angelova A."/>
            <person name="Kudrna D."/>
            <person name="Luo M."/>
            <person name="Affourtit J."/>
            <person name="Desany B."/>
            <person name="Knight J."/>
            <person name="Niazi F."/>
            <person name="Egholm M."/>
            <person name="Wing R.A."/>
        </authorList>
    </citation>
    <scope>NUCLEOTIDE SEQUENCE [LARGE SCALE GENOMIC DNA]</scope>
    <source>
        <strain evidence="1">cv. IRGC 105608</strain>
    </source>
</reference>
<sequence>MPEMLPMSSSSSWEEPTTTVIAILVRHVTTVSPQHLEAVCQWKVFMNSLEDAPSKLQPLEGLQLPKQFTVHIEGYPYVLDCTILTTAGYDTKGRPQVDLKKPAFARALKPSCRNPWLTVAAKTMMSSGLIFTAVRIHCYGILDTAR</sequence>
<dbReference type="Proteomes" id="UP000026960">
    <property type="component" value="Chromosome 10"/>
</dbReference>
<organism evidence="1">
    <name type="scientific">Oryza barthii</name>
    <dbReference type="NCBI Taxonomy" id="65489"/>
    <lineage>
        <taxon>Eukaryota</taxon>
        <taxon>Viridiplantae</taxon>
        <taxon>Streptophyta</taxon>
        <taxon>Embryophyta</taxon>
        <taxon>Tracheophyta</taxon>
        <taxon>Spermatophyta</taxon>
        <taxon>Magnoliopsida</taxon>
        <taxon>Liliopsida</taxon>
        <taxon>Poales</taxon>
        <taxon>Poaceae</taxon>
        <taxon>BOP clade</taxon>
        <taxon>Oryzoideae</taxon>
        <taxon>Oryzeae</taxon>
        <taxon>Oryzinae</taxon>
        <taxon>Oryza</taxon>
    </lineage>
</organism>
<keyword evidence="2" id="KW-1185">Reference proteome</keyword>
<name>A0A0D3HAS7_9ORYZ</name>